<organism evidence="1 2">
    <name type="scientific">Clostridium beijerinckii</name>
    <name type="common">Clostridium MP</name>
    <dbReference type="NCBI Taxonomy" id="1520"/>
    <lineage>
        <taxon>Bacteria</taxon>
        <taxon>Bacillati</taxon>
        <taxon>Bacillota</taxon>
        <taxon>Clostridia</taxon>
        <taxon>Eubacteriales</taxon>
        <taxon>Clostridiaceae</taxon>
        <taxon>Clostridium</taxon>
    </lineage>
</organism>
<comment type="caution">
    <text evidence="1">The sequence shown here is derived from an EMBL/GenBank/DDBJ whole genome shotgun (WGS) entry which is preliminary data.</text>
</comment>
<reference evidence="1" key="1">
    <citation type="submission" date="2020-06" db="EMBL/GenBank/DDBJ databases">
        <title>Genomic insights into acetone-butanol-ethanol (ABE) fermentation by sequencing solventogenic clostridia strains.</title>
        <authorList>
            <person name="Brown S."/>
        </authorList>
    </citation>
    <scope>NUCLEOTIDE SEQUENCE</scope>
    <source>
        <strain evidence="1">DJ123</strain>
    </source>
</reference>
<name>A0AAE5LNK0_CLOBE</name>
<dbReference type="EMBL" id="JABTDW010000001">
    <property type="protein sequence ID" value="NSB12643.1"/>
    <property type="molecule type" value="Genomic_DNA"/>
</dbReference>
<protein>
    <submittedName>
        <fullName evidence="1">Uncharacterized protein</fullName>
    </submittedName>
</protein>
<dbReference type="Proteomes" id="UP000822184">
    <property type="component" value="Unassembled WGS sequence"/>
</dbReference>
<evidence type="ECO:0000313" key="1">
    <source>
        <dbReference type="EMBL" id="NSB12643.1"/>
    </source>
</evidence>
<dbReference type="RefSeq" id="WP_173715230.1">
    <property type="nucleotide sequence ID" value="NZ_JABTDW010000001.1"/>
</dbReference>
<sequence>MKIIIILHFDEGFWLYYFRLENSKLKWLLMGYEVRTKSKFKPIEVRNSF</sequence>
<evidence type="ECO:0000313" key="2">
    <source>
        <dbReference type="Proteomes" id="UP000822184"/>
    </source>
</evidence>
<gene>
    <name evidence="1" type="ORF">BCD95_000902</name>
</gene>
<dbReference type="AlphaFoldDB" id="A0AAE5LNK0"/>
<proteinExistence type="predicted"/>
<accession>A0AAE5LNK0</accession>